<proteinExistence type="predicted"/>
<keyword evidence="3" id="KW-1185">Reference proteome</keyword>
<reference evidence="2 3" key="1">
    <citation type="submission" date="2021-03" db="EMBL/GenBank/DDBJ databases">
        <title>Genomic Encyclopedia of Type Strains, Phase IV (KMG-IV): sequencing the most valuable type-strain genomes for metagenomic binning, comparative biology and taxonomic classification.</title>
        <authorList>
            <person name="Goeker M."/>
        </authorList>
    </citation>
    <scope>NUCLEOTIDE SEQUENCE [LARGE SCALE GENOMIC DNA]</scope>
    <source>
        <strain evidence="2 3">DSM 25609</strain>
    </source>
</reference>
<name>A0ABS4IC16_9BACI</name>
<evidence type="ECO:0000256" key="1">
    <source>
        <dbReference type="SAM" id="Phobius"/>
    </source>
</evidence>
<organism evidence="2 3">
    <name type="scientific">Virgibacillus natechei</name>
    <dbReference type="NCBI Taxonomy" id="1216297"/>
    <lineage>
        <taxon>Bacteria</taxon>
        <taxon>Bacillati</taxon>
        <taxon>Bacillota</taxon>
        <taxon>Bacilli</taxon>
        <taxon>Bacillales</taxon>
        <taxon>Bacillaceae</taxon>
        <taxon>Virgibacillus</taxon>
    </lineage>
</organism>
<keyword evidence="1" id="KW-1133">Transmembrane helix</keyword>
<keyword evidence="1" id="KW-0812">Transmembrane</keyword>
<comment type="caution">
    <text evidence="2">The sequence shown here is derived from an EMBL/GenBank/DDBJ whole genome shotgun (WGS) entry which is preliminary data.</text>
</comment>
<accession>A0ABS4IC16</accession>
<dbReference type="Proteomes" id="UP001519345">
    <property type="component" value="Unassembled WGS sequence"/>
</dbReference>
<dbReference type="RefSeq" id="WP_209461695.1">
    <property type="nucleotide sequence ID" value="NZ_CP110224.1"/>
</dbReference>
<evidence type="ECO:0000313" key="2">
    <source>
        <dbReference type="EMBL" id="MBP1968470.1"/>
    </source>
</evidence>
<sequence length="106" mass="10673">MSAGHYYGLCQQYRGRAVEIKTRTGVTHRGVICHVDEHNVYLQPLGRQGGFGGFGYGGFGGIGYGGPGGFGGYGGFAGPGYGGGLGMGVALGSIGTLALLPLVGFI</sequence>
<keyword evidence="1" id="KW-0472">Membrane</keyword>
<evidence type="ECO:0000313" key="3">
    <source>
        <dbReference type="Proteomes" id="UP001519345"/>
    </source>
</evidence>
<protein>
    <submittedName>
        <fullName evidence="2">Uncharacterized protein</fullName>
    </submittedName>
</protein>
<gene>
    <name evidence="2" type="ORF">J2Z83_000562</name>
</gene>
<feature type="transmembrane region" description="Helical" evidence="1">
    <location>
        <begin position="85"/>
        <end position="105"/>
    </location>
</feature>
<dbReference type="EMBL" id="JAGGKX010000002">
    <property type="protein sequence ID" value="MBP1968470.1"/>
    <property type="molecule type" value="Genomic_DNA"/>
</dbReference>